<dbReference type="Proteomes" id="UP000287197">
    <property type="component" value="Unassembled WGS sequence"/>
</dbReference>
<reference evidence="1" key="2">
    <citation type="journal article" date="2019" name="Appl. Environ. Microbiol.">
        <title>Population genetics and characterization of Campylobacter jejuni isolates in western jackdaws and game birds in Finland.</title>
        <authorList>
            <person name="Kovanen S."/>
            <person name="Rossi M."/>
            <person name="Pohja-Mykra M."/>
            <person name="Nieminen T."/>
            <person name="Raunio-Saarnisto M."/>
            <person name="Sauvala M."/>
            <person name="Fredriksson-Ahomaa M."/>
            <person name="Hanninen M.L."/>
            <person name="Kivisto R."/>
        </authorList>
    </citation>
    <scope>NUCLEOTIDE SEQUENCE</scope>
    <source>
        <strain evidence="1">SO-26</strain>
    </source>
</reference>
<evidence type="ECO:0000313" key="2">
    <source>
        <dbReference type="Proteomes" id="UP000287197"/>
    </source>
</evidence>
<accession>A0AAX1Z4P7</accession>
<dbReference type="RefSeq" id="WP_126262847.1">
    <property type="nucleotide sequence ID" value="NZ_PQZD01000003.1"/>
</dbReference>
<protein>
    <submittedName>
        <fullName evidence="1">Uncharacterized protein</fullName>
    </submittedName>
</protein>
<dbReference type="EMBL" id="PQZD01000003">
    <property type="protein sequence ID" value="RTI48539.1"/>
    <property type="molecule type" value="Genomic_DNA"/>
</dbReference>
<sequence length="306" mass="35425">MKDKYFVTSREILETQVDPKRRNDEIVKAFLSGVQHACMLYLISETVEVEFIEQEVEFIEQSHLLFHMSNGTKVKVTREIWKPVENSTEVSNIIEGQVAQLFHTSFIKVSDSIVDVYRNNRIHANHLSARFIGIPPTFLLGVVRTIPVNQQAFVRVVKAGDKFQLELASYVHDFFHGRKVVKEFDNIQLDIREIKPITIQPASKANEGKVKVVPLDDCFKLYDDKGLVFEIPRKEVHYSLVKPLLDNEHRYGGSISMKVLKNDLYLVSHLKSKHTTYYHPLSIPELKYRVKNRIIDFINTPFNSTP</sequence>
<organism evidence="1 2">
    <name type="scientific">Campylobacter jejuni</name>
    <dbReference type="NCBI Taxonomy" id="197"/>
    <lineage>
        <taxon>Bacteria</taxon>
        <taxon>Pseudomonadati</taxon>
        <taxon>Campylobacterota</taxon>
        <taxon>Epsilonproteobacteria</taxon>
        <taxon>Campylobacterales</taxon>
        <taxon>Campylobacteraceae</taxon>
        <taxon>Campylobacter</taxon>
    </lineage>
</organism>
<proteinExistence type="predicted"/>
<reference evidence="1" key="1">
    <citation type="submission" date="2018-01" db="EMBL/GenBank/DDBJ databases">
        <authorList>
            <person name="Kovanen S."/>
            <person name="Nieminen T."/>
            <person name="Pohja-Mykra M."/>
            <person name="Raunio-Saarnisto M."/>
            <person name="Sauvala M."/>
            <person name="Fredriksson-Ahomaa M."/>
            <person name="Hanninen M.-L."/>
            <person name="Kivisto R."/>
        </authorList>
    </citation>
    <scope>NUCLEOTIDE SEQUENCE</scope>
    <source>
        <strain evidence="1">SO-26</strain>
    </source>
</reference>
<comment type="caution">
    <text evidence="1">The sequence shown here is derived from an EMBL/GenBank/DDBJ whole genome shotgun (WGS) entry which is preliminary data.</text>
</comment>
<gene>
    <name evidence="1" type="ORF">C3I27_03735</name>
</gene>
<name>A0AAX1Z4P7_CAMJU</name>
<evidence type="ECO:0000313" key="1">
    <source>
        <dbReference type="EMBL" id="RTI48539.1"/>
    </source>
</evidence>
<dbReference type="AlphaFoldDB" id="A0AAX1Z4P7"/>